<dbReference type="Proteomes" id="UP000500767">
    <property type="component" value="Chromosome"/>
</dbReference>
<dbReference type="GO" id="GO:0016020">
    <property type="term" value="C:membrane"/>
    <property type="evidence" value="ECO:0007669"/>
    <property type="project" value="UniProtKB-SubCell"/>
</dbReference>
<evidence type="ECO:0000256" key="4">
    <source>
        <dbReference type="ARBA" id="ARBA00023136"/>
    </source>
</evidence>
<evidence type="ECO:0000256" key="1">
    <source>
        <dbReference type="ARBA" id="ARBA00004141"/>
    </source>
</evidence>
<keyword evidence="2 6" id="KW-0812">Transmembrane</keyword>
<evidence type="ECO:0000256" key="5">
    <source>
        <dbReference type="PIRSR" id="PIRSR604254-1"/>
    </source>
</evidence>
<keyword evidence="5" id="KW-0862">Zinc</keyword>
<dbReference type="PANTHER" id="PTHR20855:SF3">
    <property type="entry name" value="LD03007P"/>
    <property type="match status" value="1"/>
</dbReference>
<dbReference type="InterPro" id="IPR004254">
    <property type="entry name" value="AdipoR/HlyIII-related"/>
</dbReference>
<protein>
    <submittedName>
        <fullName evidence="7">Hemolysin III family protein</fullName>
    </submittedName>
</protein>
<dbReference type="Pfam" id="PF03006">
    <property type="entry name" value="HlyIII"/>
    <property type="match status" value="1"/>
</dbReference>
<evidence type="ECO:0000313" key="7">
    <source>
        <dbReference type="EMBL" id="QKE90133.1"/>
    </source>
</evidence>
<feature type="transmembrane region" description="Helical" evidence="6">
    <location>
        <begin position="160"/>
        <end position="178"/>
    </location>
</feature>
<organism evidence="7 8">
    <name type="scientific">Lichenicola cladoniae</name>
    <dbReference type="NCBI Taxonomy" id="1484109"/>
    <lineage>
        <taxon>Bacteria</taxon>
        <taxon>Pseudomonadati</taxon>
        <taxon>Pseudomonadota</taxon>
        <taxon>Alphaproteobacteria</taxon>
        <taxon>Acetobacterales</taxon>
        <taxon>Acetobacteraceae</taxon>
        <taxon>Lichenicola</taxon>
    </lineage>
</organism>
<accession>A0A6M8HNW9</accession>
<dbReference type="GO" id="GO:0046872">
    <property type="term" value="F:metal ion binding"/>
    <property type="evidence" value="ECO:0007669"/>
    <property type="project" value="UniProtKB-KW"/>
</dbReference>
<dbReference type="AlphaFoldDB" id="A0A6M8HNW9"/>
<name>A0A6M8HNW9_9PROT</name>
<feature type="binding site" evidence="5">
    <location>
        <position position="192"/>
    </location>
    <ligand>
        <name>Zn(2+)</name>
        <dbReference type="ChEBI" id="CHEBI:29105"/>
    </ligand>
</feature>
<dbReference type="RefSeq" id="WP_172443469.1">
    <property type="nucleotide sequence ID" value="NZ_CP053708.1"/>
</dbReference>
<feature type="transmembrane region" description="Helical" evidence="6">
    <location>
        <begin position="105"/>
        <end position="128"/>
    </location>
</feature>
<feature type="transmembrane region" description="Helical" evidence="6">
    <location>
        <begin position="135"/>
        <end position="154"/>
    </location>
</feature>
<dbReference type="PANTHER" id="PTHR20855">
    <property type="entry name" value="ADIPOR/PROGESTIN RECEPTOR-RELATED"/>
    <property type="match status" value="1"/>
</dbReference>
<keyword evidence="3 6" id="KW-1133">Transmembrane helix</keyword>
<keyword evidence="4 6" id="KW-0472">Membrane</keyword>
<gene>
    <name evidence="7" type="ORF">HN018_08795</name>
</gene>
<evidence type="ECO:0000256" key="2">
    <source>
        <dbReference type="ARBA" id="ARBA00022692"/>
    </source>
</evidence>
<feature type="transmembrane region" description="Helical" evidence="6">
    <location>
        <begin position="12"/>
        <end position="33"/>
    </location>
</feature>
<evidence type="ECO:0000313" key="8">
    <source>
        <dbReference type="Proteomes" id="UP000500767"/>
    </source>
</evidence>
<sequence>MNFPTYRDDEAAADRAIHIVGLIVAFGGLSWLLARSLPNTNVAGAVALIVYAVGVLCMLGASAAYNLCPPSPLKATLCLVDRSMIFVMIAGSYAPYALHALPPNIGLPLFIVVWTLALVGVVLTLFWFERFQKVSLWLYLGMGWLLVAVLRPLIAWLPPTVLYLLLGGGLTYSLGTVFHSWERLRFHNAIWHLLVLVAVLTHLAAIMLIFTPH</sequence>
<comment type="subcellular location">
    <subcellularLocation>
        <location evidence="1">Membrane</location>
        <topology evidence="1">Multi-pass membrane protein</topology>
    </subcellularLocation>
</comment>
<feature type="transmembrane region" description="Helical" evidence="6">
    <location>
        <begin position="45"/>
        <end position="67"/>
    </location>
</feature>
<feature type="transmembrane region" description="Helical" evidence="6">
    <location>
        <begin position="190"/>
        <end position="210"/>
    </location>
</feature>
<dbReference type="KEGG" id="lck:HN018_08795"/>
<evidence type="ECO:0000256" key="3">
    <source>
        <dbReference type="ARBA" id="ARBA00022989"/>
    </source>
</evidence>
<keyword evidence="8" id="KW-1185">Reference proteome</keyword>
<proteinExistence type="predicted"/>
<keyword evidence="5" id="KW-0479">Metal-binding</keyword>
<reference evidence="7 8" key="1">
    <citation type="journal article" date="2014" name="World J. Microbiol. Biotechnol.">
        <title>Biodiversity and physiological characteristics of Antarctic and Arctic lichens-associated bacteria.</title>
        <authorList>
            <person name="Lee Y.M."/>
            <person name="Kim E.H."/>
            <person name="Lee H.K."/>
            <person name="Hong S.G."/>
        </authorList>
    </citation>
    <scope>NUCLEOTIDE SEQUENCE [LARGE SCALE GENOMIC DNA]</scope>
    <source>
        <strain evidence="7 8">PAMC 26569</strain>
    </source>
</reference>
<evidence type="ECO:0000256" key="6">
    <source>
        <dbReference type="SAM" id="Phobius"/>
    </source>
</evidence>
<dbReference type="EMBL" id="CP053708">
    <property type="protein sequence ID" value="QKE90133.1"/>
    <property type="molecule type" value="Genomic_DNA"/>
</dbReference>